<feature type="region of interest" description="Disordered" evidence="1">
    <location>
        <begin position="135"/>
        <end position="155"/>
    </location>
</feature>
<dbReference type="EMBL" id="PQXJ01000025">
    <property type="protein sequence ID" value="TGO68426.1"/>
    <property type="molecule type" value="Genomic_DNA"/>
</dbReference>
<gene>
    <name evidence="2" type="ORF">BOTNAR_0025g00080</name>
</gene>
<feature type="region of interest" description="Disordered" evidence="1">
    <location>
        <begin position="684"/>
        <end position="710"/>
    </location>
</feature>
<protein>
    <submittedName>
        <fullName evidence="2">Uncharacterized protein</fullName>
    </submittedName>
</protein>
<accession>A0A4Z1J494</accession>
<evidence type="ECO:0000313" key="3">
    <source>
        <dbReference type="Proteomes" id="UP000297452"/>
    </source>
</evidence>
<evidence type="ECO:0000313" key="2">
    <source>
        <dbReference type="EMBL" id="TGO68426.1"/>
    </source>
</evidence>
<dbReference type="OrthoDB" id="3515175at2759"/>
<comment type="caution">
    <text evidence="2">The sequence shown here is derived from an EMBL/GenBank/DDBJ whole genome shotgun (WGS) entry which is preliminary data.</text>
</comment>
<evidence type="ECO:0000256" key="1">
    <source>
        <dbReference type="SAM" id="MobiDB-lite"/>
    </source>
</evidence>
<dbReference type="AlphaFoldDB" id="A0A4Z1J494"/>
<organism evidence="2 3">
    <name type="scientific">Botryotinia narcissicola</name>
    <dbReference type="NCBI Taxonomy" id="278944"/>
    <lineage>
        <taxon>Eukaryota</taxon>
        <taxon>Fungi</taxon>
        <taxon>Dikarya</taxon>
        <taxon>Ascomycota</taxon>
        <taxon>Pezizomycotina</taxon>
        <taxon>Leotiomycetes</taxon>
        <taxon>Helotiales</taxon>
        <taxon>Sclerotiniaceae</taxon>
        <taxon>Botryotinia</taxon>
    </lineage>
</organism>
<sequence>MGQRNQLFVIAKINGQYRGLAAIHHLCINTLRILQSSANRIALSHELRHAARLKEEDWSRKIGFAKVSVADIPFPFILTCLVVGAGLRAKDSYHARVHNFPFHLSFDGSDNNDGITVFDVTEVTQVRYCFVSLDSSDSDEEEGGAPSKPPAMTPLTGPQYLWGYCRKDDQSNQEKFKDPVKNFQALPLIDGRALHSAWPDNSWRITVQDGGESKWTRVEQVVAVETSPSFDNPRHSMLSADPLITEEEISRQKESNSVDAEISSLKASSLVKVLNSAIASSPSELPQIFERASLLSDLYPAAKSKLYADPIDVSNSSSVRRILSSILRKENTIDLGPFELTTEKILKVLEESSQDSIDVNSLNFSGNLNITESFLKEILIKFPRLETLYLLNTPQISLEKIGLLRGTTIQLYDTELLALPFVKEDDGMRHGFNKSEPRLIPLYGYIKPVINQMIMMECCDTKLASRDTDGGLNIDSTFDKGSLLNNFGRYHVCIPFGEVNLKPSALIAGIAQYVHYVMKQQPYLDIAVMNPPAPNIAKQLAMTHINTISDYLYRTPNDSWSLSHIGGWWKKYSKIAPGEWTLAVIGETDSWDGPREECAKVRCAFLRAAPPTDTEDSTLGSYVPKFIIRDFRGFLDSIIPDTSDQQQILGIWNRAVEPTTPSSALKLSGRQEVESLMRALVYPVNDPGELENPGTTSSRSASRASSISID</sequence>
<feature type="compositionally biased region" description="Low complexity" evidence="1">
    <location>
        <begin position="697"/>
        <end position="710"/>
    </location>
</feature>
<dbReference type="STRING" id="278944.A0A4Z1J494"/>
<proteinExistence type="predicted"/>
<reference evidence="2 3" key="1">
    <citation type="submission" date="2017-12" db="EMBL/GenBank/DDBJ databases">
        <title>Comparative genomics of Botrytis spp.</title>
        <authorList>
            <person name="Valero-Jimenez C.A."/>
            <person name="Tapia P."/>
            <person name="Veloso J."/>
            <person name="Silva-Moreno E."/>
            <person name="Staats M."/>
            <person name="Valdes J.H."/>
            <person name="Van Kan J.A.L."/>
        </authorList>
    </citation>
    <scope>NUCLEOTIDE SEQUENCE [LARGE SCALE GENOMIC DNA]</scope>
    <source>
        <strain evidence="2 3">MUCL2120</strain>
    </source>
</reference>
<dbReference type="Proteomes" id="UP000297452">
    <property type="component" value="Unassembled WGS sequence"/>
</dbReference>
<name>A0A4Z1J494_9HELO</name>
<keyword evidence="3" id="KW-1185">Reference proteome</keyword>